<comment type="caution">
    <text evidence="2">The sequence shown here is derived from an EMBL/GenBank/DDBJ whole genome shotgun (WGS) entry which is preliminary data.</text>
</comment>
<proteinExistence type="predicted"/>
<gene>
    <name evidence="2" type="ORF">SAMN02745911_1811</name>
</gene>
<sequence length="236" mass="25275">MQSKSILALAIFLLACPPTQAAEEAASLDLSGVTQVQVSGDASIIRLTASPGQTHRASASAVRTGWFGRWWLSSWFYEDCRSQTRMWRDGDKLMLDAGSAWSFGPGECRVEFTADLPSDVSVTIDQQASDIHLSGAFASVHLAGQAADLSLSGTAPVMELRARALRANLVFNPSAAPTTTLLDSDALDLSVRYTDATSIHYEVRASAALVDSSRPDVPDAATRLLVTANYVRATIR</sequence>
<keyword evidence="1" id="KW-0732">Signal</keyword>
<dbReference type="RefSeq" id="WP_060604349.1">
    <property type="nucleotide sequence ID" value="NZ_FQZC01000002.1"/>
</dbReference>
<evidence type="ECO:0000313" key="2">
    <source>
        <dbReference type="EMBL" id="SHJ14453.1"/>
    </source>
</evidence>
<protein>
    <recommendedName>
        <fullName evidence="4">Auto-transporter adhesin head GIN domain-containing protein</fullName>
    </recommendedName>
</protein>
<keyword evidence="3" id="KW-1185">Reference proteome</keyword>
<dbReference type="Proteomes" id="UP000184290">
    <property type="component" value="Unassembled WGS sequence"/>
</dbReference>
<evidence type="ECO:0008006" key="4">
    <source>
        <dbReference type="Google" id="ProtNLM"/>
    </source>
</evidence>
<feature type="chain" id="PRO_5045581613" description="Auto-transporter adhesin head GIN domain-containing protein" evidence="1">
    <location>
        <begin position="22"/>
        <end position="236"/>
    </location>
</feature>
<name>A0ABY1IGR1_9HYPH</name>
<dbReference type="EMBL" id="FQZC01000002">
    <property type="protein sequence ID" value="SHJ14453.1"/>
    <property type="molecule type" value="Genomic_DNA"/>
</dbReference>
<organism evidence="2 3">
    <name type="scientific">Aureimonas altamirensis DSM 21988</name>
    <dbReference type="NCBI Taxonomy" id="1121026"/>
    <lineage>
        <taxon>Bacteria</taxon>
        <taxon>Pseudomonadati</taxon>
        <taxon>Pseudomonadota</taxon>
        <taxon>Alphaproteobacteria</taxon>
        <taxon>Hyphomicrobiales</taxon>
        <taxon>Aurantimonadaceae</taxon>
        <taxon>Aureimonas</taxon>
    </lineage>
</organism>
<dbReference type="PROSITE" id="PS51257">
    <property type="entry name" value="PROKAR_LIPOPROTEIN"/>
    <property type="match status" value="1"/>
</dbReference>
<evidence type="ECO:0000256" key="1">
    <source>
        <dbReference type="SAM" id="SignalP"/>
    </source>
</evidence>
<reference evidence="2 3" key="1">
    <citation type="submission" date="2016-11" db="EMBL/GenBank/DDBJ databases">
        <authorList>
            <person name="Varghese N."/>
            <person name="Submissions S."/>
        </authorList>
    </citation>
    <scope>NUCLEOTIDE SEQUENCE [LARGE SCALE GENOMIC DNA]</scope>
    <source>
        <strain evidence="2 3">DSM 21988</strain>
    </source>
</reference>
<feature type="signal peptide" evidence="1">
    <location>
        <begin position="1"/>
        <end position="21"/>
    </location>
</feature>
<accession>A0ABY1IGR1</accession>
<evidence type="ECO:0000313" key="3">
    <source>
        <dbReference type="Proteomes" id="UP000184290"/>
    </source>
</evidence>